<keyword evidence="1" id="KW-0812">Transmembrane</keyword>
<feature type="transmembrane region" description="Helical" evidence="1">
    <location>
        <begin position="98"/>
        <end position="114"/>
    </location>
</feature>
<protein>
    <submittedName>
        <fullName evidence="2">DUF3667 domain-containing protein</fullName>
    </submittedName>
</protein>
<organism evidence="2">
    <name type="scientific">Flagellimonas sp. MMG031</name>
    <dbReference type="NCBI Taxonomy" id="3158549"/>
    <lineage>
        <taxon>Bacteria</taxon>
        <taxon>Pseudomonadati</taxon>
        <taxon>Bacteroidota</taxon>
        <taxon>Flavobacteriia</taxon>
        <taxon>Flavobacteriales</taxon>
        <taxon>Flavobacteriaceae</taxon>
        <taxon>Flagellimonas</taxon>
    </lineage>
</organism>
<dbReference type="KEGG" id="fld:ABNE31_06615"/>
<reference evidence="2" key="1">
    <citation type="submission" date="2024-05" db="EMBL/GenBank/DDBJ databases">
        <title>Draft Genome Sequences of Flagellimonas sp. MMG031 and Marinobacter sp. MMG032 Isolated from the dinoflagellate Symbiodinium pilosum.</title>
        <authorList>
            <person name="Shikuma N.J."/>
            <person name="Farrell M.V."/>
        </authorList>
    </citation>
    <scope>NUCLEOTIDE SEQUENCE</scope>
    <source>
        <strain evidence="2">MMG031</strain>
    </source>
</reference>
<feature type="transmembrane region" description="Helical" evidence="1">
    <location>
        <begin position="358"/>
        <end position="376"/>
    </location>
</feature>
<dbReference type="EMBL" id="CP157804">
    <property type="protein sequence ID" value="XBQ24584.1"/>
    <property type="molecule type" value="Genomic_DNA"/>
</dbReference>
<dbReference type="RefSeq" id="WP_349352800.1">
    <property type="nucleotide sequence ID" value="NZ_CP157804.1"/>
</dbReference>
<name>A0AAU7N270_9FLAO</name>
<dbReference type="InterPro" id="IPR022134">
    <property type="entry name" value="DUF3667"/>
</dbReference>
<evidence type="ECO:0000313" key="2">
    <source>
        <dbReference type="EMBL" id="XBQ24584.1"/>
    </source>
</evidence>
<keyword evidence="1" id="KW-0472">Membrane</keyword>
<feature type="transmembrane region" description="Helical" evidence="1">
    <location>
        <begin position="388"/>
        <end position="415"/>
    </location>
</feature>
<dbReference type="Pfam" id="PF12412">
    <property type="entry name" value="DUF3667"/>
    <property type="match status" value="1"/>
</dbReference>
<accession>A0AAU7N270</accession>
<sequence length="418" mass="47981">MAKKGGLITKGRYELKFRGVECLNCGHPLDISDRYCPNCSQANSTKKLTLKDFLDEFFSGLINYDSKLLKTLSALLLRPGSITKDYVNGKRITYTNPFRFLLSLAFLYFLMFTYNNNFTGLDKAAREFDGNIYGGSPISFDVDSGNFEVDSTALEEQSDKTKNMLDSLKKTNPGVLLGMNKLDSIKKADPKLSEQLQYMDSIGVFVQSAQRKERKKDSLMQADPGAYFKSLGNGSGLENFSKKAEFFGYFIKQDTLYSFDEAREKYGVEETTTNKMAFNFSNSIWKIMSSPGRWINNTISKLPFIIFFFMPVFTVFIWLVYIRNNNTYTDHLIFSFHNQSLLFILLILSLTLDTIFNWNSSGIFLLIFGIYLYKAMRKFYGQGRFKTIVKYIFLNTIFMILAFLTIIVTFTGSVFTYN</sequence>
<keyword evidence="1" id="KW-1133">Transmembrane helix</keyword>
<gene>
    <name evidence="2" type="ORF">ABNE31_06615</name>
</gene>
<proteinExistence type="predicted"/>
<evidence type="ECO:0000256" key="1">
    <source>
        <dbReference type="SAM" id="Phobius"/>
    </source>
</evidence>
<feature type="transmembrane region" description="Helical" evidence="1">
    <location>
        <begin position="302"/>
        <end position="321"/>
    </location>
</feature>
<dbReference type="AlphaFoldDB" id="A0AAU7N270"/>